<dbReference type="AlphaFoldDB" id="A0AAV2KYC7"/>
<keyword evidence="2" id="KW-1133">Transmembrane helix</keyword>
<evidence type="ECO:0000256" key="2">
    <source>
        <dbReference type="SAM" id="Phobius"/>
    </source>
</evidence>
<gene>
    <name evidence="3" type="ORF">KC01_LOCUS22333</name>
</gene>
<feature type="compositionally biased region" description="Low complexity" evidence="1">
    <location>
        <begin position="236"/>
        <end position="250"/>
    </location>
</feature>
<organism evidence="3 4">
    <name type="scientific">Knipowitschia caucasica</name>
    <name type="common">Caucasian dwarf goby</name>
    <name type="synonym">Pomatoschistus caucasicus</name>
    <dbReference type="NCBI Taxonomy" id="637954"/>
    <lineage>
        <taxon>Eukaryota</taxon>
        <taxon>Metazoa</taxon>
        <taxon>Chordata</taxon>
        <taxon>Craniata</taxon>
        <taxon>Vertebrata</taxon>
        <taxon>Euteleostomi</taxon>
        <taxon>Actinopterygii</taxon>
        <taxon>Neopterygii</taxon>
        <taxon>Teleostei</taxon>
        <taxon>Neoteleostei</taxon>
        <taxon>Acanthomorphata</taxon>
        <taxon>Gobiaria</taxon>
        <taxon>Gobiiformes</taxon>
        <taxon>Gobioidei</taxon>
        <taxon>Gobiidae</taxon>
        <taxon>Gobiinae</taxon>
        <taxon>Knipowitschia</taxon>
    </lineage>
</organism>
<evidence type="ECO:0000256" key="1">
    <source>
        <dbReference type="SAM" id="MobiDB-lite"/>
    </source>
</evidence>
<dbReference type="EMBL" id="OZ035824">
    <property type="protein sequence ID" value="CAL1593194.1"/>
    <property type="molecule type" value="Genomic_DNA"/>
</dbReference>
<feature type="transmembrane region" description="Helical" evidence="2">
    <location>
        <begin position="122"/>
        <end position="142"/>
    </location>
</feature>
<feature type="transmembrane region" description="Helical" evidence="2">
    <location>
        <begin position="55"/>
        <end position="73"/>
    </location>
</feature>
<protein>
    <submittedName>
        <fullName evidence="3">Uncharacterized protein</fullName>
    </submittedName>
</protein>
<sequence>MDNTGGLCSLQLSDWRVHFVGSRSPPLRPLPVAWQPSTLVCASDEVLTLQKSKRILQIQIILAPAFAVWWKSARRRARARYRRRERERVQGVDTEAFELLRCLAACYHGHWLKVVRGHVSSLTLYIVLMMLLATAVLFGFSFKSGLGVVVPGGGLVAESHVSPPHSSPKQTAVGASRDLLPQNNHPPFSDVSTCSTCPPLPSTMTMELQELRDQLAQLQSENVRLQERLALRETPADSGASTSTDSGTTSSRHRTNGSPAEHVTIFGMVVPQRGILVVKEPFRQQASDGVKGVIGMNVIKECYYQLFSQHGSHLFDLPEIRLAPPLWQRALQHCHRMESQTLQPERGVAKVRGTALLEPLDDCQSLQQGLLISPAMVNIHQARPGTPLPNEVQLAIKCTSVATQCAMSVIPKRSTDDVKVLQQADPAIAPVLAFIQRQCAPGRMEREALDPAARSPTSGQLRPRVTGWTPTSPTYGQPCPQLTVWTTTKTLYPSDSRPAS</sequence>
<name>A0AAV2KYC7_KNICA</name>
<proteinExistence type="predicted"/>
<feature type="region of interest" description="Disordered" evidence="1">
    <location>
        <begin position="447"/>
        <end position="480"/>
    </location>
</feature>
<keyword evidence="2" id="KW-0472">Membrane</keyword>
<feature type="region of interest" description="Disordered" evidence="1">
    <location>
        <begin position="231"/>
        <end position="260"/>
    </location>
</feature>
<accession>A0AAV2KYC7</accession>
<evidence type="ECO:0000313" key="4">
    <source>
        <dbReference type="Proteomes" id="UP001497482"/>
    </source>
</evidence>
<evidence type="ECO:0000313" key="3">
    <source>
        <dbReference type="EMBL" id="CAL1593194.1"/>
    </source>
</evidence>
<keyword evidence="2" id="KW-0812">Transmembrane</keyword>
<reference evidence="3 4" key="1">
    <citation type="submission" date="2024-04" db="EMBL/GenBank/DDBJ databases">
        <authorList>
            <person name="Waldvogel A.-M."/>
            <person name="Schoenle A."/>
        </authorList>
    </citation>
    <scope>NUCLEOTIDE SEQUENCE [LARGE SCALE GENOMIC DNA]</scope>
</reference>
<dbReference type="Proteomes" id="UP001497482">
    <property type="component" value="Chromosome 2"/>
</dbReference>
<keyword evidence="4" id="KW-1185">Reference proteome</keyword>